<sequence>MTLWETLWSQRLSPNYHLIICLAILDKHRHVIMENEFGFTDILKYINDLAYCMDIQEVLIRAEQICLQLLVYPDTPEEVKAILTGKNEAMMTPNVERTDPFLMAHNRHVVQLLEGCGLGKD</sequence>
<evidence type="ECO:0000313" key="1">
    <source>
        <dbReference type="EMBL" id="KAJ7337901.1"/>
    </source>
</evidence>
<comment type="caution">
    <text evidence="1">The sequence shown here is derived from an EMBL/GenBank/DDBJ whole genome shotgun (WGS) entry which is preliminary data.</text>
</comment>
<dbReference type="OrthoDB" id="10264062at2759"/>
<dbReference type="SUPFAM" id="SSF47923">
    <property type="entry name" value="Ypt/Rab-GAP domain of gyp1p"/>
    <property type="match status" value="1"/>
</dbReference>
<organism evidence="1 2">
    <name type="scientific">Desmophyllum pertusum</name>
    <dbReference type="NCBI Taxonomy" id="174260"/>
    <lineage>
        <taxon>Eukaryota</taxon>
        <taxon>Metazoa</taxon>
        <taxon>Cnidaria</taxon>
        <taxon>Anthozoa</taxon>
        <taxon>Hexacorallia</taxon>
        <taxon>Scleractinia</taxon>
        <taxon>Caryophylliina</taxon>
        <taxon>Caryophylliidae</taxon>
        <taxon>Desmophyllum</taxon>
    </lineage>
</organism>
<evidence type="ECO:0000313" key="2">
    <source>
        <dbReference type="Proteomes" id="UP001163046"/>
    </source>
</evidence>
<proteinExistence type="predicted"/>
<dbReference type="Gene3D" id="1.10.472.80">
    <property type="entry name" value="Ypt/Rab-GAP domain of gyp1p, domain 3"/>
    <property type="match status" value="1"/>
</dbReference>
<gene>
    <name evidence="1" type="ORF">OS493_008060</name>
</gene>
<dbReference type="InterPro" id="IPR035969">
    <property type="entry name" value="Rab-GAP_TBC_sf"/>
</dbReference>
<name>A0A9W9YF94_9CNID</name>
<dbReference type="AlphaFoldDB" id="A0A9W9YF94"/>
<reference evidence="1" key="1">
    <citation type="submission" date="2023-01" db="EMBL/GenBank/DDBJ databases">
        <title>Genome assembly of the deep-sea coral Lophelia pertusa.</title>
        <authorList>
            <person name="Herrera S."/>
            <person name="Cordes E."/>
        </authorList>
    </citation>
    <scope>NUCLEOTIDE SEQUENCE</scope>
    <source>
        <strain evidence="1">USNM1676648</strain>
        <tissue evidence="1">Polyp</tissue>
    </source>
</reference>
<protein>
    <submittedName>
        <fullName evidence="1">Uncharacterized protein</fullName>
    </submittedName>
</protein>
<accession>A0A9W9YF94</accession>
<dbReference type="Proteomes" id="UP001163046">
    <property type="component" value="Unassembled WGS sequence"/>
</dbReference>
<keyword evidence="2" id="KW-1185">Reference proteome</keyword>
<dbReference type="EMBL" id="MU827780">
    <property type="protein sequence ID" value="KAJ7337901.1"/>
    <property type="molecule type" value="Genomic_DNA"/>
</dbReference>